<dbReference type="Gene3D" id="3.10.450.190">
    <property type="match status" value="1"/>
</dbReference>
<evidence type="ECO:0000259" key="1">
    <source>
        <dbReference type="Pfam" id="PF04717"/>
    </source>
</evidence>
<dbReference type="AlphaFoldDB" id="A0A831U375"/>
<protein>
    <submittedName>
        <fullName evidence="2">Phage tail protein</fullName>
    </submittedName>
</protein>
<feature type="domain" description="Gp5/Type VI secretion system Vgr protein OB-fold" evidence="1">
    <location>
        <begin position="20"/>
        <end position="95"/>
    </location>
</feature>
<accession>A0A831U375</accession>
<name>A0A831U375_GEOME</name>
<dbReference type="Gene3D" id="2.40.50.230">
    <property type="entry name" value="Gp5 N-terminal domain"/>
    <property type="match status" value="1"/>
</dbReference>
<dbReference type="EMBL" id="DSOV01000058">
    <property type="protein sequence ID" value="HEN43259.1"/>
    <property type="molecule type" value="Genomic_DNA"/>
</dbReference>
<dbReference type="InterPro" id="IPR006531">
    <property type="entry name" value="Gp5/Vgr_OB"/>
</dbReference>
<comment type="caution">
    <text evidence="2">The sequence shown here is derived from an EMBL/GenBank/DDBJ whole genome shotgun (WGS) entry which is preliminary data.</text>
</comment>
<proteinExistence type="predicted"/>
<organism evidence="2">
    <name type="scientific">Geobacter metallireducens</name>
    <dbReference type="NCBI Taxonomy" id="28232"/>
    <lineage>
        <taxon>Bacteria</taxon>
        <taxon>Pseudomonadati</taxon>
        <taxon>Thermodesulfobacteriota</taxon>
        <taxon>Desulfuromonadia</taxon>
        <taxon>Geobacterales</taxon>
        <taxon>Geobacteraceae</taxon>
        <taxon>Geobacter</taxon>
    </lineage>
</organism>
<dbReference type="Pfam" id="PF04717">
    <property type="entry name" value="Phage_base_V"/>
    <property type="match status" value="1"/>
</dbReference>
<dbReference type="SUPFAM" id="SSF69349">
    <property type="entry name" value="Phage fibre proteins"/>
    <property type="match status" value="1"/>
</dbReference>
<evidence type="ECO:0000313" key="2">
    <source>
        <dbReference type="EMBL" id="HEN43259.1"/>
    </source>
</evidence>
<sequence length="270" mass="28748">MDELLLELARQYRNRYYGKYRGFVTDNDDPEQRGRLRLMVPSVLGETPTGWALPSLPFGGLADQGLFVVPEVGAQVWVEFEAGNVNLPIWTGTFWQASGDLPAEAAKSPPTTRVLKTPSGHTLQFDDESGKEKFRLAHPAGTEMTVDEKGTVIVADAKGNTLTLDADAGKVVVEDSNGNTITMSSSGTTIEDANGNKVEMAASGITVKGQQVVVEGQTVMLAGQGGEPIIKGQSFLTLFATHVHPSAMGPTGPPIPQGEMSTLSMKVMTS</sequence>
<dbReference type="InterPro" id="IPR037026">
    <property type="entry name" value="Vgr_OB-fold_dom_sf"/>
</dbReference>
<gene>
    <name evidence="2" type="ORF">ENQ87_12970</name>
</gene>
<reference evidence="2" key="1">
    <citation type="journal article" date="2020" name="mSystems">
        <title>Genome- and Community-Level Interaction Insights into Carbon Utilization and Element Cycling Functions of Hydrothermarchaeota in Hydrothermal Sediment.</title>
        <authorList>
            <person name="Zhou Z."/>
            <person name="Liu Y."/>
            <person name="Xu W."/>
            <person name="Pan J."/>
            <person name="Luo Z.H."/>
            <person name="Li M."/>
        </authorList>
    </citation>
    <scope>NUCLEOTIDE SEQUENCE [LARGE SCALE GENOMIC DNA]</scope>
    <source>
        <strain evidence="2">SpSt-349</strain>
    </source>
</reference>
<dbReference type="SUPFAM" id="SSF69255">
    <property type="entry name" value="gp5 N-terminal domain-like"/>
    <property type="match status" value="1"/>
</dbReference>